<sequence length="530" mass="62177">MRYIGPFLKINCLNKENIKNQLFHLAKESEKLIVLYSKFGISTYTKEFRHKIIPNNDISTFNSFSPLLCIYKKGDCELENLDNKFKWVEDKFKKEIPISSNAFMTLSLLELSRYYKNLETIHSDKSNLSYVYNDLAKKQLEFYATNLRNFEGVFIDKKDISDSSDSELRFEEKSTNFKFSDQALLMAAFYSCSQLCNAKDALQFKNFAFDILKMIKEYKENIYDLSSDEISKVCLALNVFYDYSKDKSSLSLLLDLYDYLSESLEYKLEDAKAIDIELQCLLFINSILIYKHTGLLNYKEDSVKILDKIKKTYNPENQMFVKDADKKEIDYSSEEILLYVVSTLLSSEEDEDTGMISNIFKHQIIESGIINSWPEAPSLGNPERYKNFSLHSDDLLDEQNFKMPSIPTPEASKIAPVFLKSVTYNKKKNNFIKTKNSFYSNQNMFLFFLFLYLFKPDYKIALNRLEKEKSYKDNSKLVFEDYDYKKYNNVTENNNSNVVKNNSPRNSKNNKHKRHKDTDKKAYDTKDHNS</sequence>
<reference evidence="2 3" key="1">
    <citation type="submission" date="2012-01" db="EMBL/GenBank/DDBJ databases">
        <title>Complete sequence of chromosome of Clostridium pasteurianum BC1.</title>
        <authorList>
            <consortium name="US DOE Joint Genome Institute"/>
            <person name="Lucas S."/>
            <person name="Han J."/>
            <person name="Lapidus A."/>
            <person name="Cheng J.-F."/>
            <person name="Goodwin L."/>
            <person name="Pitluck S."/>
            <person name="Peters L."/>
            <person name="Mikhailova N."/>
            <person name="Teshima H."/>
            <person name="Detter J.C."/>
            <person name="Han C."/>
            <person name="Tapia R."/>
            <person name="Land M."/>
            <person name="Hauser L."/>
            <person name="Kyrpides N."/>
            <person name="Ivanova N."/>
            <person name="Pagani I."/>
            <person name="Dunn J."/>
            <person name="Taghavi S."/>
            <person name="Francis A."/>
            <person name="van der Lelie D."/>
            <person name="Woyke T."/>
        </authorList>
    </citation>
    <scope>NUCLEOTIDE SEQUENCE [LARGE SCALE GENOMIC DNA]</scope>
    <source>
        <strain evidence="2 3">BC1</strain>
    </source>
</reference>
<dbReference type="KEGG" id="cpas:Clopa_1453"/>
<dbReference type="STRING" id="86416.Clopa_1453"/>
<name>R4K1I6_CLOPA</name>
<accession>R4K1I6</accession>
<dbReference type="HOGENOM" id="CLU_516494_0_0_9"/>
<dbReference type="Proteomes" id="UP000013523">
    <property type="component" value="Chromosome"/>
</dbReference>
<evidence type="ECO:0000313" key="3">
    <source>
        <dbReference type="Proteomes" id="UP000013523"/>
    </source>
</evidence>
<gene>
    <name evidence="2" type="ORF">Clopa_1453</name>
</gene>
<dbReference type="AlphaFoldDB" id="R4K1I6"/>
<organism evidence="2 3">
    <name type="scientific">Clostridium pasteurianum BC1</name>
    <dbReference type="NCBI Taxonomy" id="86416"/>
    <lineage>
        <taxon>Bacteria</taxon>
        <taxon>Bacillati</taxon>
        <taxon>Bacillota</taxon>
        <taxon>Clostridia</taxon>
        <taxon>Eubacteriales</taxon>
        <taxon>Clostridiaceae</taxon>
        <taxon>Clostridium</taxon>
    </lineage>
</organism>
<dbReference type="OrthoDB" id="1949729at2"/>
<proteinExistence type="predicted"/>
<feature type="compositionally biased region" description="Low complexity" evidence="1">
    <location>
        <begin position="491"/>
        <end position="507"/>
    </location>
</feature>
<feature type="region of interest" description="Disordered" evidence="1">
    <location>
        <begin position="491"/>
        <end position="530"/>
    </location>
</feature>
<dbReference type="EMBL" id="CP003261">
    <property type="protein sequence ID" value="AGK96428.1"/>
    <property type="molecule type" value="Genomic_DNA"/>
</dbReference>
<dbReference type="PATRIC" id="fig|86416.3.peg.1451"/>
<evidence type="ECO:0000313" key="2">
    <source>
        <dbReference type="EMBL" id="AGK96428.1"/>
    </source>
</evidence>
<evidence type="ECO:0000256" key="1">
    <source>
        <dbReference type="SAM" id="MobiDB-lite"/>
    </source>
</evidence>
<dbReference type="RefSeq" id="WP_015614750.1">
    <property type="nucleotide sequence ID" value="NC_021182.1"/>
</dbReference>
<protein>
    <submittedName>
        <fullName evidence="2">Uncharacterized protein</fullName>
    </submittedName>
</protein>
<dbReference type="eggNOG" id="ENOG5033VW5">
    <property type="taxonomic scope" value="Bacteria"/>
</dbReference>
<feature type="compositionally biased region" description="Basic and acidic residues" evidence="1">
    <location>
        <begin position="516"/>
        <end position="530"/>
    </location>
</feature>
<keyword evidence="3" id="KW-1185">Reference proteome</keyword>